<dbReference type="OrthoDB" id="9781117at2"/>
<proteinExistence type="inferred from homology"/>
<organism evidence="5 6">
    <name type="scientific">Nonomuraea turkmeniaca</name>
    <dbReference type="NCBI Taxonomy" id="103838"/>
    <lineage>
        <taxon>Bacteria</taxon>
        <taxon>Bacillati</taxon>
        <taxon>Actinomycetota</taxon>
        <taxon>Actinomycetes</taxon>
        <taxon>Streptosporangiales</taxon>
        <taxon>Streptosporangiaceae</taxon>
        <taxon>Nonomuraea</taxon>
    </lineage>
</organism>
<evidence type="ECO:0000256" key="4">
    <source>
        <dbReference type="RuleBase" id="RU000363"/>
    </source>
</evidence>
<sequence>MLPDMTDRTTALVTGANKGIGYEVAAALAAKGLTVLLGSRDRTRGERAAARLRAAGGDVRPVVLDVTDPATVEAAAATLTRLDVLVNNAGISGPLHGLPSATAAPTVREVFETNVIGVLLVTNTLLPLLRRSPAARIVNVSSGAGSLAHHTDPDHYMSGLPASATYPVSKTALNQLTVQYAKELRKDGILVNAAAPGACATDFTKDLPFPITRTAAEGAAIIVKLATLPPDGPTGCFFDDAGSVPW</sequence>
<evidence type="ECO:0000256" key="3">
    <source>
        <dbReference type="ARBA" id="ARBA00023002"/>
    </source>
</evidence>
<dbReference type="Gene3D" id="3.40.50.720">
    <property type="entry name" value="NAD(P)-binding Rossmann-like Domain"/>
    <property type="match status" value="1"/>
</dbReference>
<comment type="caution">
    <text evidence="5">The sequence shown here is derived from an EMBL/GenBank/DDBJ whole genome shotgun (WGS) entry which is preliminary data.</text>
</comment>
<dbReference type="PRINTS" id="PR00081">
    <property type="entry name" value="GDHRDH"/>
</dbReference>
<dbReference type="Proteomes" id="UP000309128">
    <property type="component" value="Unassembled WGS sequence"/>
</dbReference>
<evidence type="ECO:0000313" key="5">
    <source>
        <dbReference type="EMBL" id="TMR21208.1"/>
    </source>
</evidence>
<dbReference type="PANTHER" id="PTHR43490:SF99">
    <property type="entry name" value="SHORT-CHAIN DEHYDROGENASE_REDUCTASE"/>
    <property type="match status" value="1"/>
</dbReference>
<dbReference type="EMBL" id="VCKY01000046">
    <property type="protein sequence ID" value="TMR21208.1"/>
    <property type="molecule type" value="Genomic_DNA"/>
</dbReference>
<evidence type="ECO:0000256" key="1">
    <source>
        <dbReference type="ARBA" id="ARBA00006484"/>
    </source>
</evidence>
<reference evidence="5 6" key="1">
    <citation type="submission" date="2019-05" db="EMBL/GenBank/DDBJ databases">
        <title>Draft genome sequence of Nonomuraea turkmeniaca DSM 43926.</title>
        <authorList>
            <person name="Saricaoglu S."/>
            <person name="Isik K."/>
        </authorList>
    </citation>
    <scope>NUCLEOTIDE SEQUENCE [LARGE SCALE GENOMIC DNA]</scope>
    <source>
        <strain evidence="5 6">DSM 43926</strain>
    </source>
</reference>
<evidence type="ECO:0000256" key="2">
    <source>
        <dbReference type="ARBA" id="ARBA00022857"/>
    </source>
</evidence>
<keyword evidence="2" id="KW-0521">NADP</keyword>
<dbReference type="InterPro" id="IPR002347">
    <property type="entry name" value="SDR_fam"/>
</dbReference>
<name>A0A5S4FKF3_9ACTN</name>
<dbReference type="Pfam" id="PF00106">
    <property type="entry name" value="adh_short"/>
    <property type="match status" value="1"/>
</dbReference>
<dbReference type="PANTHER" id="PTHR43490">
    <property type="entry name" value="(+)-NEOMENTHOL DEHYDROGENASE"/>
    <property type="match status" value="1"/>
</dbReference>
<keyword evidence="6" id="KW-1185">Reference proteome</keyword>
<dbReference type="GO" id="GO:0016491">
    <property type="term" value="F:oxidoreductase activity"/>
    <property type="evidence" value="ECO:0007669"/>
    <property type="project" value="UniProtKB-KW"/>
</dbReference>
<comment type="similarity">
    <text evidence="1 4">Belongs to the short-chain dehydrogenases/reductases (SDR) family.</text>
</comment>
<keyword evidence="3" id="KW-0560">Oxidoreductase</keyword>
<evidence type="ECO:0000313" key="6">
    <source>
        <dbReference type="Proteomes" id="UP000309128"/>
    </source>
</evidence>
<dbReference type="AlphaFoldDB" id="A0A5S4FKF3"/>
<dbReference type="InterPro" id="IPR036291">
    <property type="entry name" value="NAD(P)-bd_dom_sf"/>
</dbReference>
<dbReference type="InterPro" id="IPR020904">
    <property type="entry name" value="Sc_DH/Rdtase_CS"/>
</dbReference>
<dbReference type="PROSITE" id="PS00061">
    <property type="entry name" value="ADH_SHORT"/>
    <property type="match status" value="1"/>
</dbReference>
<gene>
    <name evidence="5" type="ORF">ETD86_16070</name>
</gene>
<protein>
    <submittedName>
        <fullName evidence="5">SDR family NAD(P)-dependent oxidoreductase</fullName>
    </submittedName>
</protein>
<dbReference type="SUPFAM" id="SSF51735">
    <property type="entry name" value="NAD(P)-binding Rossmann-fold domains"/>
    <property type="match status" value="1"/>
</dbReference>
<dbReference type="PRINTS" id="PR00080">
    <property type="entry name" value="SDRFAMILY"/>
</dbReference>
<accession>A0A5S4FKF3</accession>